<dbReference type="Pfam" id="PF00027">
    <property type="entry name" value="cNMP_binding"/>
    <property type="match status" value="1"/>
</dbReference>
<evidence type="ECO:0000259" key="5">
    <source>
        <dbReference type="PROSITE" id="PS51063"/>
    </source>
</evidence>
<dbReference type="Pfam" id="PF13545">
    <property type="entry name" value="HTH_Crp_2"/>
    <property type="match status" value="1"/>
</dbReference>
<dbReference type="PROSITE" id="PS51063">
    <property type="entry name" value="HTH_CRP_2"/>
    <property type="match status" value="1"/>
</dbReference>
<dbReference type="PANTHER" id="PTHR24567:SF74">
    <property type="entry name" value="HTH-TYPE TRANSCRIPTIONAL REGULATOR ARCR"/>
    <property type="match status" value="1"/>
</dbReference>
<evidence type="ECO:0000313" key="6">
    <source>
        <dbReference type="EMBL" id="MDO1533820.1"/>
    </source>
</evidence>
<keyword evidence="2" id="KW-0238">DNA-binding</keyword>
<keyword evidence="7" id="KW-1185">Reference proteome</keyword>
<dbReference type="RefSeq" id="WP_301810808.1">
    <property type="nucleotide sequence ID" value="NZ_JAUJZH010000010.1"/>
</dbReference>
<dbReference type="SUPFAM" id="SSF51206">
    <property type="entry name" value="cAMP-binding domain-like"/>
    <property type="match status" value="1"/>
</dbReference>
<evidence type="ECO:0000256" key="3">
    <source>
        <dbReference type="ARBA" id="ARBA00023163"/>
    </source>
</evidence>
<gene>
    <name evidence="6" type="ORF">Q2T77_16125</name>
</gene>
<dbReference type="InterPro" id="IPR014710">
    <property type="entry name" value="RmlC-like_jellyroll"/>
</dbReference>
<reference evidence="6" key="1">
    <citation type="submission" date="2023-06" db="EMBL/GenBank/DDBJ databases">
        <authorList>
            <person name="Jiang Y."/>
            <person name="Liu Q."/>
        </authorList>
    </citation>
    <scope>NUCLEOTIDE SEQUENCE</scope>
    <source>
        <strain evidence="6">CGMCC 1.12090</strain>
    </source>
</reference>
<dbReference type="SMART" id="SM00100">
    <property type="entry name" value="cNMP"/>
    <property type="match status" value="1"/>
</dbReference>
<dbReference type="InterPro" id="IPR050397">
    <property type="entry name" value="Env_Response_Regulators"/>
</dbReference>
<comment type="caution">
    <text evidence="6">The sequence shown here is derived from an EMBL/GenBank/DDBJ whole genome shotgun (WGS) entry which is preliminary data.</text>
</comment>
<evidence type="ECO:0000259" key="4">
    <source>
        <dbReference type="PROSITE" id="PS50042"/>
    </source>
</evidence>
<dbReference type="InterPro" id="IPR000595">
    <property type="entry name" value="cNMP-bd_dom"/>
</dbReference>
<evidence type="ECO:0000256" key="1">
    <source>
        <dbReference type="ARBA" id="ARBA00023015"/>
    </source>
</evidence>
<keyword evidence="1" id="KW-0805">Transcription regulation</keyword>
<dbReference type="Gene3D" id="1.10.10.10">
    <property type="entry name" value="Winged helix-like DNA-binding domain superfamily/Winged helix DNA-binding domain"/>
    <property type="match status" value="1"/>
</dbReference>
<dbReference type="EMBL" id="JAUKVY010000010">
    <property type="protein sequence ID" value="MDO1533820.1"/>
    <property type="molecule type" value="Genomic_DNA"/>
</dbReference>
<dbReference type="Gene3D" id="2.60.120.10">
    <property type="entry name" value="Jelly Rolls"/>
    <property type="match status" value="1"/>
</dbReference>
<name>A0ABT8S505_9BURK</name>
<proteinExistence type="predicted"/>
<evidence type="ECO:0000256" key="2">
    <source>
        <dbReference type="ARBA" id="ARBA00023125"/>
    </source>
</evidence>
<dbReference type="SUPFAM" id="SSF46785">
    <property type="entry name" value="Winged helix' DNA-binding domain"/>
    <property type="match status" value="1"/>
</dbReference>
<feature type="domain" description="HTH crp-type" evidence="5">
    <location>
        <begin position="149"/>
        <end position="221"/>
    </location>
</feature>
<dbReference type="SMART" id="SM00419">
    <property type="entry name" value="HTH_CRP"/>
    <property type="match status" value="1"/>
</dbReference>
<organism evidence="6 7">
    <name type="scientific">Variovorax ginsengisoli</name>
    <dbReference type="NCBI Taxonomy" id="363844"/>
    <lineage>
        <taxon>Bacteria</taxon>
        <taxon>Pseudomonadati</taxon>
        <taxon>Pseudomonadota</taxon>
        <taxon>Betaproteobacteria</taxon>
        <taxon>Burkholderiales</taxon>
        <taxon>Comamonadaceae</taxon>
        <taxon>Variovorax</taxon>
    </lineage>
</organism>
<feature type="domain" description="Cyclic nucleotide-binding" evidence="4">
    <location>
        <begin position="15"/>
        <end position="135"/>
    </location>
</feature>
<protein>
    <submittedName>
        <fullName evidence="6">Crp/Fnr family transcriptional regulator</fullName>
    </submittedName>
</protein>
<dbReference type="Proteomes" id="UP001169027">
    <property type="component" value="Unassembled WGS sequence"/>
</dbReference>
<keyword evidence="3" id="KW-0804">Transcription</keyword>
<accession>A0ABT8S505</accession>
<dbReference type="InterPro" id="IPR018490">
    <property type="entry name" value="cNMP-bd_dom_sf"/>
</dbReference>
<sequence>MALQRSTLGLQHIALLQGLSAERLEQLAQRCQWKSLPAATPVLMRSEQKSEVYFVVSGALRVTSYAANGRQVTFRDPQAGEHFGDIAAIDGQPRSADVVTLTPAVVASLDRTAFLELLRDEPMVAERVMRGLAALVRQLSDRVIDLSTLGVQNRVHAELLRLAQLAGVVDNRARLEPMPTHAELAGRISTNREQVTRELNALRREGVLAKDGKALVVPDVARLAGLVAEVRGFD</sequence>
<dbReference type="InterPro" id="IPR036390">
    <property type="entry name" value="WH_DNA-bd_sf"/>
</dbReference>
<dbReference type="PROSITE" id="PS50042">
    <property type="entry name" value="CNMP_BINDING_3"/>
    <property type="match status" value="1"/>
</dbReference>
<dbReference type="InterPro" id="IPR036388">
    <property type="entry name" value="WH-like_DNA-bd_sf"/>
</dbReference>
<dbReference type="PANTHER" id="PTHR24567">
    <property type="entry name" value="CRP FAMILY TRANSCRIPTIONAL REGULATORY PROTEIN"/>
    <property type="match status" value="1"/>
</dbReference>
<dbReference type="InterPro" id="IPR012318">
    <property type="entry name" value="HTH_CRP"/>
</dbReference>
<evidence type="ECO:0000313" key="7">
    <source>
        <dbReference type="Proteomes" id="UP001169027"/>
    </source>
</evidence>
<dbReference type="CDD" id="cd00038">
    <property type="entry name" value="CAP_ED"/>
    <property type="match status" value="1"/>
</dbReference>